<comment type="caution">
    <text evidence="2">The sequence shown here is derived from an EMBL/GenBank/DDBJ whole genome shotgun (WGS) entry which is preliminary data.</text>
</comment>
<dbReference type="EMBL" id="JBHSAV010000053">
    <property type="protein sequence ID" value="MFC3977266.1"/>
    <property type="molecule type" value="Genomic_DNA"/>
</dbReference>
<evidence type="ECO:0000256" key="1">
    <source>
        <dbReference type="SAM" id="Phobius"/>
    </source>
</evidence>
<proteinExistence type="predicted"/>
<accession>A0ABV8ELS4</accession>
<feature type="transmembrane region" description="Helical" evidence="1">
    <location>
        <begin position="20"/>
        <end position="39"/>
    </location>
</feature>
<sequence length="208" mass="24430">MYKPIKQLGNINSAFSMVKSVAIVTCIGAFMMTVLIYFLHRYEVHKINQQVYIMAHDQVFQAIASNRDAQLQVEAKNHVRMFHHYFFSFSPDEEYIHKQMKRAFYLADQSAKKAYDNLQEKGFYNQVLAGNVSQEIEMDSLKLEMDSHPYHFTYYGKQKIVRTTSEVLRLLVTQGKLRAVNRSENNPHGFLIEHWETINNQDIKVSKR</sequence>
<keyword evidence="1" id="KW-0472">Membrane</keyword>
<dbReference type="NCBIfam" id="TIGR03781">
    <property type="entry name" value="Bac_Flav_CT_K"/>
    <property type="match status" value="1"/>
</dbReference>
<gene>
    <name evidence="2" type="primary">traK</name>
    <name evidence="2" type="ORF">ACFOUP_12845</name>
</gene>
<dbReference type="Proteomes" id="UP001595766">
    <property type="component" value="Unassembled WGS sequence"/>
</dbReference>
<protein>
    <submittedName>
        <fullName evidence="2">Conjugative transposon protein TraK</fullName>
    </submittedName>
</protein>
<keyword evidence="3" id="KW-1185">Reference proteome</keyword>
<keyword evidence="1" id="KW-1133">Transmembrane helix</keyword>
<reference evidence="3" key="1">
    <citation type="journal article" date="2019" name="Int. J. Syst. Evol. Microbiol.">
        <title>The Global Catalogue of Microorganisms (GCM) 10K type strain sequencing project: providing services to taxonomists for standard genome sequencing and annotation.</title>
        <authorList>
            <consortium name="The Broad Institute Genomics Platform"/>
            <consortium name="The Broad Institute Genome Sequencing Center for Infectious Disease"/>
            <person name="Wu L."/>
            <person name="Ma J."/>
        </authorList>
    </citation>
    <scope>NUCLEOTIDE SEQUENCE [LARGE SCALE GENOMIC DNA]</scope>
    <source>
        <strain evidence="3">CECT 8551</strain>
    </source>
</reference>
<evidence type="ECO:0000313" key="2">
    <source>
        <dbReference type="EMBL" id="MFC3977266.1"/>
    </source>
</evidence>
<evidence type="ECO:0000313" key="3">
    <source>
        <dbReference type="Proteomes" id="UP001595766"/>
    </source>
</evidence>
<organism evidence="2 3">
    <name type="scientific">Belliella kenyensis</name>
    <dbReference type="NCBI Taxonomy" id="1472724"/>
    <lineage>
        <taxon>Bacteria</taxon>
        <taxon>Pseudomonadati</taxon>
        <taxon>Bacteroidota</taxon>
        <taxon>Cytophagia</taxon>
        <taxon>Cytophagales</taxon>
        <taxon>Cyclobacteriaceae</taxon>
        <taxon>Belliella</taxon>
    </lineage>
</organism>
<keyword evidence="1" id="KW-0812">Transmembrane</keyword>
<name>A0ABV8ELS4_9BACT</name>
<dbReference type="InterPro" id="IPR022276">
    <property type="entry name" value="Conjug_transposon_TraK"/>
</dbReference>
<dbReference type="RefSeq" id="WP_241291945.1">
    <property type="nucleotide sequence ID" value="NZ_JAKZGR010000002.1"/>
</dbReference>